<comment type="caution">
    <text evidence="4">The sequence shown here is derived from an EMBL/GenBank/DDBJ whole genome shotgun (WGS) entry which is preliminary data.</text>
</comment>
<dbReference type="InterPro" id="IPR003869">
    <property type="entry name" value="Polysac_CapD-like"/>
</dbReference>
<feature type="transmembrane region" description="Helical" evidence="2">
    <location>
        <begin position="88"/>
        <end position="111"/>
    </location>
</feature>
<proteinExistence type="inferred from homology"/>
<dbReference type="CDD" id="cd05237">
    <property type="entry name" value="UDP_invert_4-6DH_SDR_e"/>
    <property type="match status" value="1"/>
</dbReference>
<name>A0A165MG67_PELLU</name>
<feature type="transmembrane region" description="Helical" evidence="2">
    <location>
        <begin position="23"/>
        <end position="43"/>
    </location>
</feature>
<protein>
    <submittedName>
        <fullName evidence="4">Capsular biosynthesis protein</fullName>
    </submittedName>
</protein>
<feature type="transmembrane region" description="Helical" evidence="2">
    <location>
        <begin position="55"/>
        <end position="76"/>
    </location>
</feature>
<dbReference type="Pfam" id="PF13727">
    <property type="entry name" value="CoA_binding_3"/>
    <property type="match status" value="1"/>
</dbReference>
<dbReference type="Gene3D" id="3.40.50.720">
    <property type="entry name" value="NAD(P)-binding Rossmann-like Domain"/>
    <property type="match status" value="2"/>
</dbReference>
<sequence>MPNRLTSKLARSMAGLGRNRKQGAMMLVDAVLLTFSVWGAYSLRFGILFEPNLEQWLLILAAPALSIPLFIPFGLYRSVVRYMGEHALWAIVKAVGFSSILWAFLAFMTSMTGQEGAPRSVPIIYALLAVILIGTSRFTARWLLWLPVRKQFSGRQVLIYGAGVSGRQLAAALQGGQDLFPAGFIDDDPDLFGKDLDGLRVYGESQLGDVIEKFDIHDVIVTLSSSSSLKRQAVVQLLEQYPVKVRILPAVAEIANGKHLVNMVREVDIGDLLGRDPVAADPALLGRNITGKIVLVTGAGGSIGSELCRQIAGLRPQLLVLLEASEHALYQIDKSLRALSVCDVVPCLGSVEDRSLVEKLLLKHGVQTIYHAAAHKHVPLVECNVAEGVLNNVFGSRTLATSALKHGVETFVLISTDKAVRPTNVMGATKRWAELVMQECAQKAMALGLGQRFCAVRFGNVLGSSGSVIPLFKEQISQGGPVTVTHEEVTRFFMSIHEAVELVIQAGSMAEGGEIFLLDMGEPVKIIDLARNMISLAGHEVRDAANPDGDIDIVVTGLRPGEKLYEELLIADEHAAETEHPKIMKALEPSPSDSVLEELLVRLQECIDGGDESAVRGLLMDVAG</sequence>
<keyword evidence="2" id="KW-1133">Transmembrane helix</keyword>
<keyword evidence="2" id="KW-0812">Transmembrane</keyword>
<comment type="similarity">
    <text evidence="1">Belongs to the polysaccharide synthase family.</text>
</comment>
<dbReference type="RefSeq" id="WP_303680685.1">
    <property type="nucleotide sequence ID" value="NZ_LVWG01000007.1"/>
</dbReference>
<evidence type="ECO:0000256" key="1">
    <source>
        <dbReference type="ARBA" id="ARBA00007430"/>
    </source>
</evidence>
<feature type="transmembrane region" description="Helical" evidence="2">
    <location>
        <begin position="123"/>
        <end position="146"/>
    </location>
</feature>
<organism evidence="4 5">
    <name type="scientific">Pelodictyon luteolum</name>
    <dbReference type="NCBI Taxonomy" id="1100"/>
    <lineage>
        <taxon>Bacteria</taxon>
        <taxon>Pseudomonadati</taxon>
        <taxon>Chlorobiota</taxon>
        <taxon>Chlorobiia</taxon>
        <taxon>Chlorobiales</taxon>
        <taxon>Chlorobiaceae</taxon>
        <taxon>Chlorobium/Pelodictyon group</taxon>
        <taxon>Pelodictyon</taxon>
    </lineage>
</organism>
<evidence type="ECO:0000256" key="2">
    <source>
        <dbReference type="SAM" id="Phobius"/>
    </source>
</evidence>
<dbReference type="Proteomes" id="UP000076481">
    <property type="component" value="Unassembled WGS sequence"/>
</dbReference>
<gene>
    <name evidence="4" type="ORF">A3K90_08670</name>
</gene>
<dbReference type="Pfam" id="PF02719">
    <property type="entry name" value="Polysacc_synt_2"/>
    <property type="match status" value="1"/>
</dbReference>
<evidence type="ECO:0000259" key="3">
    <source>
        <dbReference type="Pfam" id="PF02719"/>
    </source>
</evidence>
<dbReference type="PANTHER" id="PTHR43318:SF1">
    <property type="entry name" value="POLYSACCHARIDE BIOSYNTHESIS PROTEIN EPSC-RELATED"/>
    <property type="match status" value="1"/>
</dbReference>
<accession>A0A165MG67</accession>
<dbReference type="InterPro" id="IPR051203">
    <property type="entry name" value="Polysaccharide_Synthase-Rel"/>
</dbReference>
<dbReference type="EMBL" id="LVWG01000007">
    <property type="protein sequence ID" value="KZK75210.1"/>
    <property type="molecule type" value="Genomic_DNA"/>
</dbReference>
<dbReference type="PANTHER" id="PTHR43318">
    <property type="entry name" value="UDP-N-ACETYLGLUCOSAMINE 4,6-DEHYDRATASE"/>
    <property type="match status" value="1"/>
</dbReference>
<feature type="domain" description="Polysaccharide biosynthesis protein CapD-like" evidence="3">
    <location>
        <begin position="294"/>
        <end position="586"/>
    </location>
</feature>
<reference evidence="4 5" key="1">
    <citation type="submission" date="2016-03" db="EMBL/GenBank/DDBJ databases">
        <title>Speciation and ecological success in dimly lit waters: horizontal gene transfer in a green sulfur bacteria bloom unveiled by metagenomic assembly.</title>
        <authorList>
            <person name="Llorens-Mares T."/>
            <person name="Liu Z."/>
            <person name="Allen L.Z."/>
            <person name="Rusch D.B."/>
            <person name="Craig M.T."/>
            <person name="Dupont C.L."/>
            <person name="Bryant D.A."/>
            <person name="Casamayor E.O."/>
        </authorList>
    </citation>
    <scope>NUCLEOTIDE SEQUENCE [LARGE SCALE GENOMIC DNA]</scope>
    <source>
        <strain evidence="4">CIII</strain>
    </source>
</reference>
<evidence type="ECO:0000313" key="5">
    <source>
        <dbReference type="Proteomes" id="UP000076481"/>
    </source>
</evidence>
<dbReference type="AlphaFoldDB" id="A0A165MG67"/>
<dbReference type="SUPFAM" id="SSF51735">
    <property type="entry name" value="NAD(P)-binding Rossmann-fold domains"/>
    <property type="match status" value="2"/>
</dbReference>
<dbReference type="InterPro" id="IPR036291">
    <property type="entry name" value="NAD(P)-bd_dom_sf"/>
</dbReference>
<keyword evidence="2" id="KW-0472">Membrane</keyword>
<evidence type="ECO:0000313" key="4">
    <source>
        <dbReference type="EMBL" id="KZK75210.1"/>
    </source>
</evidence>